<comment type="caution">
    <text evidence="1">The sequence shown here is derived from an EMBL/GenBank/DDBJ whole genome shotgun (WGS) entry which is preliminary data.</text>
</comment>
<evidence type="ECO:0000313" key="1">
    <source>
        <dbReference type="EMBL" id="KAK8514924.1"/>
    </source>
</evidence>
<sequence>MKRAQMVLRNKNLGIEQYKFMLQALVNAGIGEETYGPRTVIAGTEGSPHLADALSEIEDVVFGTLDNLFTKTGVPPTEIDVLIVTVSTVSCGAVNTGSSD</sequence>
<dbReference type="InterPro" id="IPR016039">
    <property type="entry name" value="Thiolase-like"/>
</dbReference>
<dbReference type="InterPro" id="IPR013601">
    <property type="entry name" value="FAE1_typ3_polyketide_synth"/>
</dbReference>
<dbReference type="EMBL" id="JBBPBM010000065">
    <property type="protein sequence ID" value="KAK8514924.1"/>
    <property type="molecule type" value="Genomic_DNA"/>
</dbReference>
<evidence type="ECO:0000313" key="2">
    <source>
        <dbReference type="Proteomes" id="UP001472677"/>
    </source>
</evidence>
<gene>
    <name evidence="1" type="ORF">V6N12_001089</name>
</gene>
<protein>
    <submittedName>
        <fullName evidence="1">Uncharacterized protein</fullName>
    </submittedName>
</protein>
<proteinExistence type="predicted"/>
<dbReference type="PANTHER" id="PTHR31561">
    <property type="entry name" value="3-KETOACYL-COA SYNTHASE"/>
    <property type="match status" value="1"/>
</dbReference>
<accession>A0ABR2C6B5</accession>
<keyword evidence="2" id="KW-1185">Reference proteome</keyword>
<reference evidence="1 2" key="1">
    <citation type="journal article" date="2024" name="G3 (Bethesda)">
        <title>Genome assembly of Hibiscus sabdariffa L. provides insights into metabolisms of medicinal natural products.</title>
        <authorList>
            <person name="Kim T."/>
        </authorList>
    </citation>
    <scope>NUCLEOTIDE SEQUENCE [LARGE SCALE GENOMIC DNA]</scope>
    <source>
        <strain evidence="1">TK-2024</strain>
        <tissue evidence="1">Old leaves</tissue>
    </source>
</reference>
<dbReference type="Proteomes" id="UP001472677">
    <property type="component" value="Unassembled WGS sequence"/>
</dbReference>
<organism evidence="1 2">
    <name type="scientific">Hibiscus sabdariffa</name>
    <name type="common">roselle</name>
    <dbReference type="NCBI Taxonomy" id="183260"/>
    <lineage>
        <taxon>Eukaryota</taxon>
        <taxon>Viridiplantae</taxon>
        <taxon>Streptophyta</taxon>
        <taxon>Embryophyta</taxon>
        <taxon>Tracheophyta</taxon>
        <taxon>Spermatophyta</taxon>
        <taxon>Magnoliopsida</taxon>
        <taxon>eudicotyledons</taxon>
        <taxon>Gunneridae</taxon>
        <taxon>Pentapetalae</taxon>
        <taxon>rosids</taxon>
        <taxon>malvids</taxon>
        <taxon>Malvales</taxon>
        <taxon>Malvaceae</taxon>
        <taxon>Malvoideae</taxon>
        <taxon>Hibiscus</taxon>
    </lineage>
</organism>
<dbReference type="InterPro" id="IPR012392">
    <property type="entry name" value="3-ktacl-CoA_syn"/>
</dbReference>
<dbReference type="SUPFAM" id="SSF53901">
    <property type="entry name" value="Thiolase-like"/>
    <property type="match status" value="1"/>
</dbReference>
<name>A0ABR2C6B5_9ROSI</name>
<dbReference type="Pfam" id="PF08392">
    <property type="entry name" value="FAE1_CUT1_RppA"/>
    <property type="match status" value="1"/>
</dbReference>